<name>A0A1C3RLB8_9PROT</name>
<keyword evidence="6" id="KW-1185">Reference proteome</keyword>
<dbReference type="InterPro" id="IPR001482">
    <property type="entry name" value="T2SS/T4SS_dom"/>
</dbReference>
<dbReference type="Proteomes" id="UP000231658">
    <property type="component" value="Unassembled WGS sequence"/>
</dbReference>
<dbReference type="RefSeq" id="WP_069190085.1">
    <property type="nucleotide sequence ID" value="NZ_FLYE01000047.1"/>
</dbReference>
<comment type="similarity">
    <text evidence="1">Belongs to the GSP E family.</text>
</comment>
<dbReference type="InterPro" id="IPR027417">
    <property type="entry name" value="P-loop_NTPase"/>
</dbReference>
<dbReference type="InterPro" id="IPR003593">
    <property type="entry name" value="AAA+_ATPase"/>
</dbReference>
<dbReference type="PANTHER" id="PTHR30258">
    <property type="entry name" value="TYPE II SECRETION SYSTEM PROTEIN GSPE-RELATED"/>
    <property type="match status" value="1"/>
</dbReference>
<organism evidence="5 6">
    <name type="scientific">Candidatus Terasakiella magnetica</name>
    <dbReference type="NCBI Taxonomy" id="1867952"/>
    <lineage>
        <taxon>Bacteria</taxon>
        <taxon>Pseudomonadati</taxon>
        <taxon>Pseudomonadota</taxon>
        <taxon>Alphaproteobacteria</taxon>
        <taxon>Rhodospirillales</taxon>
        <taxon>Terasakiellaceae</taxon>
        <taxon>Terasakiella</taxon>
    </lineage>
</organism>
<evidence type="ECO:0000256" key="3">
    <source>
        <dbReference type="ARBA" id="ARBA00022840"/>
    </source>
</evidence>
<keyword evidence="3" id="KW-0067">ATP-binding</keyword>
<dbReference type="Pfam" id="PF00437">
    <property type="entry name" value="T2SSE"/>
    <property type="match status" value="1"/>
</dbReference>
<accession>A0A1C3RLB8</accession>
<protein>
    <recommendedName>
        <fullName evidence="4">AAA+ ATPase domain-containing protein</fullName>
    </recommendedName>
</protein>
<proteinExistence type="inferred from homology"/>
<evidence type="ECO:0000259" key="4">
    <source>
        <dbReference type="SMART" id="SM00382"/>
    </source>
</evidence>
<evidence type="ECO:0000256" key="1">
    <source>
        <dbReference type="ARBA" id="ARBA00006611"/>
    </source>
</evidence>
<reference evidence="5 6" key="1">
    <citation type="submission" date="2016-07" db="EMBL/GenBank/DDBJ databases">
        <authorList>
            <person name="Lefevre C.T."/>
        </authorList>
    </citation>
    <scope>NUCLEOTIDE SEQUENCE [LARGE SCALE GENOMIC DNA]</scope>
    <source>
        <strain evidence="5">PR1</strain>
    </source>
</reference>
<dbReference type="GO" id="GO:0016887">
    <property type="term" value="F:ATP hydrolysis activity"/>
    <property type="evidence" value="ECO:0007669"/>
    <property type="project" value="TreeGrafter"/>
</dbReference>
<dbReference type="GO" id="GO:0005886">
    <property type="term" value="C:plasma membrane"/>
    <property type="evidence" value="ECO:0007669"/>
    <property type="project" value="TreeGrafter"/>
</dbReference>
<dbReference type="EMBL" id="FLYE01000047">
    <property type="protein sequence ID" value="SCA58092.1"/>
    <property type="molecule type" value="Genomic_DNA"/>
</dbReference>
<dbReference type="OrthoDB" id="9804785at2"/>
<dbReference type="SMART" id="SM00382">
    <property type="entry name" value="AAA"/>
    <property type="match status" value="1"/>
</dbReference>
<dbReference type="AlphaFoldDB" id="A0A1C3RLB8"/>
<dbReference type="GO" id="GO:0005524">
    <property type="term" value="F:ATP binding"/>
    <property type="evidence" value="ECO:0007669"/>
    <property type="project" value="UniProtKB-KW"/>
</dbReference>
<gene>
    <name evidence="5" type="ORF">MTBPR1_80146</name>
</gene>
<feature type="domain" description="AAA+ ATPase" evidence="4">
    <location>
        <begin position="326"/>
        <end position="452"/>
    </location>
</feature>
<dbReference type="Gene3D" id="3.30.450.90">
    <property type="match status" value="1"/>
</dbReference>
<dbReference type="Gene3D" id="3.40.50.300">
    <property type="entry name" value="P-loop containing nucleotide triphosphate hydrolases"/>
    <property type="match status" value="1"/>
</dbReference>
<dbReference type="SUPFAM" id="SSF52540">
    <property type="entry name" value="P-loop containing nucleoside triphosphate hydrolases"/>
    <property type="match status" value="1"/>
</dbReference>
<keyword evidence="2" id="KW-0547">Nucleotide-binding</keyword>
<evidence type="ECO:0000313" key="6">
    <source>
        <dbReference type="Proteomes" id="UP000231658"/>
    </source>
</evidence>
<evidence type="ECO:0000313" key="5">
    <source>
        <dbReference type="EMBL" id="SCA58092.1"/>
    </source>
</evidence>
<dbReference type="PANTHER" id="PTHR30258:SF3">
    <property type="entry name" value="SLL1921 PROTEIN"/>
    <property type="match status" value="1"/>
</dbReference>
<dbReference type="STRING" id="1867952.MTBPR1_80146"/>
<evidence type="ECO:0000256" key="2">
    <source>
        <dbReference type="ARBA" id="ARBA00022741"/>
    </source>
</evidence>
<sequence>MSVSLAPDYSKAQRLVDKNVLKNNHFHMMLQQYSLLHSQINSGTDEPEYDYWKAKFNAPEPFGLLDLGIENGFLTRRDIVDVLGDKYDKTFGRIAPYTCQKLQVHIVSWERDTHTLHYGAVRPLKESQKKELITAINEEGFNVRHLKYRAIDTKRILQINSRQKIVTDDEISTLISEFNHDPQDPLRLKKVKEYILLQALQAKASNIKLVKSNDVLECVISFTIGQTTAPKHVLSVKAAGRLMQAFKDDAKMDPIIKDRPQDGHIEMVFQDRKVNFRAATGATVSGEFMSLRVHDLGSIMSLHILLNRFPELADNLRHYMRQKDKGGSLICLSGTTGSGKTALLAALQREADRLGCTIISIAAPVEMRVRHTQQMQINEDIGQTANVLTKAAMRLFPDILIQEEVRDPQTAEGALRNGDTGHKTGFTIHAVSAISAAAKIVSMVPEEFKEQAWNIIGDILHYSLHLKLIKKLCSCALVDEDAGGNILKRNPHGCPKCDYTGYDGMVQCPETLQIGDGLEVRHEALKALKEHRLADLVKLDGVTYRPRDYYARRLYDEGVIDHETYQRQRTIDVLEVIQQKRDQKAQEIMDTINNIDIDQLNEEYSARDEREPVISIEEIEELFMNEDDEATDEDR</sequence>